<comment type="caution">
    <text evidence="2">The sequence shown here is derived from an EMBL/GenBank/DDBJ whole genome shotgun (WGS) entry which is preliminary data.</text>
</comment>
<evidence type="ECO:0000256" key="1">
    <source>
        <dbReference type="SAM" id="Phobius"/>
    </source>
</evidence>
<dbReference type="Proteomes" id="UP000320481">
    <property type="component" value="Unassembled WGS sequence"/>
</dbReference>
<dbReference type="AlphaFoldDB" id="A0A5C6IY50"/>
<keyword evidence="3" id="KW-1185">Reference proteome</keyword>
<sequence length="195" mass="20683">MAANIVIMQLVILAVVLESDLGRRKIGWFRVGRPIIGVALIVPFFFTSLPTGGNDLLLQGVSALAGAALGLFSVCPLLVSVDYHPDWRWRWPRTSPTPGRPAAVSRSGAGYAAVWIAVTAARLGFAYGAQHVFPLGLGVFMATHHLSGTALANGFIFLSVSMSLFRSLGLWARGRACRAQAVPVVGAARTMGVAR</sequence>
<feature type="transmembrane region" description="Helical" evidence="1">
    <location>
        <begin position="34"/>
        <end position="51"/>
    </location>
</feature>
<evidence type="ECO:0000313" key="2">
    <source>
        <dbReference type="EMBL" id="TWV33894.1"/>
    </source>
</evidence>
<feature type="transmembrane region" description="Helical" evidence="1">
    <location>
        <begin position="145"/>
        <end position="165"/>
    </location>
</feature>
<evidence type="ECO:0000313" key="3">
    <source>
        <dbReference type="Proteomes" id="UP000320481"/>
    </source>
</evidence>
<accession>A0A5C6IY50</accession>
<organism evidence="2 3">
    <name type="scientific">Streptomyces misionensis</name>
    <dbReference type="NCBI Taxonomy" id="67331"/>
    <lineage>
        <taxon>Bacteria</taxon>
        <taxon>Bacillati</taxon>
        <taxon>Actinomycetota</taxon>
        <taxon>Actinomycetes</taxon>
        <taxon>Kitasatosporales</taxon>
        <taxon>Streptomycetaceae</taxon>
        <taxon>Streptomyces</taxon>
    </lineage>
</organism>
<keyword evidence="1" id="KW-0812">Transmembrane</keyword>
<name>A0A5C6IY50_9ACTN</name>
<proteinExistence type="predicted"/>
<protein>
    <submittedName>
        <fullName evidence="2">Uncharacterized protein</fullName>
    </submittedName>
</protein>
<reference evidence="2" key="1">
    <citation type="journal article" date="2019" name="Microbiol. Resour. Announc.">
        <title>Draft Genomic Sequences of Streptomyces misionensis and Streptomyces albidoflavus, bacteria applied for phytopathogen biocontrol.</title>
        <authorList>
            <person name="Pylro V."/>
            <person name="Dias A."/>
            <person name="Andreote F."/>
            <person name="Varani A."/>
            <person name="Andreote C."/>
            <person name="Bernardo E."/>
            <person name="Martins T."/>
        </authorList>
    </citation>
    <scope>NUCLEOTIDE SEQUENCE [LARGE SCALE GENOMIC DNA]</scope>
    <source>
        <strain evidence="2">66</strain>
    </source>
</reference>
<dbReference type="EMBL" id="VOGW01000177">
    <property type="protein sequence ID" value="TWV33894.1"/>
    <property type="molecule type" value="Genomic_DNA"/>
</dbReference>
<feature type="transmembrane region" description="Helical" evidence="1">
    <location>
        <begin position="102"/>
        <end position="125"/>
    </location>
</feature>
<gene>
    <name evidence="2" type="ORF">FRZ03_29850</name>
</gene>
<feature type="transmembrane region" description="Helical" evidence="1">
    <location>
        <begin position="57"/>
        <end position="81"/>
    </location>
</feature>
<keyword evidence="1" id="KW-1133">Transmembrane helix</keyword>
<dbReference type="RefSeq" id="WP_146468194.1">
    <property type="nucleotide sequence ID" value="NZ_VOGW01000177.1"/>
</dbReference>
<keyword evidence="1" id="KW-0472">Membrane</keyword>